<accession>A0AA41W6B2</accession>
<dbReference type="InterPro" id="IPR018592">
    <property type="entry name" value="DUF2024"/>
</dbReference>
<dbReference type="RefSeq" id="WP_251260999.1">
    <property type="nucleotide sequence ID" value="NZ_JAMQGP010000003.1"/>
</dbReference>
<comment type="caution">
    <text evidence="1">The sequence shown here is derived from an EMBL/GenBank/DDBJ whole genome shotgun (WGS) entry which is preliminary data.</text>
</comment>
<gene>
    <name evidence="1" type="ORF">NAF29_07705</name>
</gene>
<dbReference type="SUPFAM" id="SSF160766">
    <property type="entry name" value="NE1680-like"/>
    <property type="match status" value="1"/>
</dbReference>
<dbReference type="Pfam" id="PF09630">
    <property type="entry name" value="DUF2024"/>
    <property type="match status" value="1"/>
</dbReference>
<name>A0AA41W6B2_9GAMM</name>
<dbReference type="Gene3D" id="3.10.510.10">
    <property type="entry name" value="NE1680-like"/>
    <property type="match status" value="1"/>
</dbReference>
<dbReference type="AlphaFoldDB" id="A0AA41W6B2"/>
<evidence type="ECO:0000313" key="2">
    <source>
        <dbReference type="Proteomes" id="UP001165393"/>
    </source>
</evidence>
<organism evidence="1 2">
    <name type="scientific">Echinimonas agarilytica</name>
    <dbReference type="NCBI Taxonomy" id="1215918"/>
    <lineage>
        <taxon>Bacteria</taxon>
        <taxon>Pseudomonadati</taxon>
        <taxon>Pseudomonadota</taxon>
        <taxon>Gammaproteobacteria</taxon>
        <taxon>Alteromonadales</taxon>
        <taxon>Echinimonadaceae</taxon>
        <taxon>Echinimonas</taxon>
    </lineage>
</organism>
<reference evidence="1 2" key="1">
    <citation type="journal article" date="2013" name="Antonie Van Leeuwenhoek">
        <title>Echinimonas agarilytica gen. nov., sp. nov., a new gammaproteobacterium isolated from the sea urchin Strongylocentrotus intermedius.</title>
        <authorList>
            <person name="Nedashkovskaya O.I."/>
            <person name="Stenkova A.M."/>
            <person name="Zhukova N.V."/>
            <person name="Van Trappen S."/>
            <person name="Lee J.S."/>
            <person name="Kim S.B."/>
        </authorList>
    </citation>
    <scope>NUCLEOTIDE SEQUENCE [LARGE SCALE GENOMIC DNA]</scope>
    <source>
        <strain evidence="1 2">KMM 6351</strain>
    </source>
</reference>
<proteinExistence type="predicted"/>
<protein>
    <submittedName>
        <fullName evidence="1">DUF2024 family protein</fullName>
    </submittedName>
</protein>
<dbReference type="EMBL" id="JAMQGP010000003">
    <property type="protein sequence ID" value="MCM2679551.1"/>
    <property type="molecule type" value="Genomic_DNA"/>
</dbReference>
<keyword evidence="2" id="KW-1185">Reference proteome</keyword>
<sequence length="85" mass="9658">MEVFVFDTHVKSSCGKYLHFDVFLHERSDQKARDVANEFITSQGIEASELALNQCDFCHREMANPAVASHILQHGSYILPMEGCR</sequence>
<dbReference type="Proteomes" id="UP001165393">
    <property type="component" value="Unassembled WGS sequence"/>
</dbReference>
<evidence type="ECO:0000313" key="1">
    <source>
        <dbReference type="EMBL" id="MCM2679551.1"/>
    </source>
</evidence>
<dbReference type="InterPro" id="IPR023122">
    <property type="entry name" value="NE1680-like_sf"/>
</dbReference>